<accession>A0A420XI99</accession>
<dbReference type="PROSITE" id="PS00211">
    <property type="entry name" value="ABC_TRANSPORTER_1"/>
    <property type="match status" value="1"/>
</dbReference>
<dbReference type="InterPro" id="IPR051921">
    <property type="entry name" value="ABC_osmolyte_uptake_ATP-bind"/>
</dbReference>
<proteinExistence type="predicted"/>
<dbReference type="InterPro" id="IPR003439">
    <property type="entry name" value="ABC_transporter-like_ATP-bd"/>
</dbReference>
<dbReference type="PANTHER" id="PTHR43869">
    <property type="entry name" value="GLYCINE BETAINE/PROLINE BETAINE TRANSPORT SYSTEM ATP-BINDING PROTEIN PROV"/>
    <property type="match status" value="1"/>
</dbReference>
<keyword evidence="2" id="KW-0547">Nucleotide-binding</keyword>
<dbReference type="Pfam" id="PF00005">
    <property type="entry name" value="ABC_tran"/>
    <property type="match status" value="1"/>
</dbReference>
<evidence type="ECO:0000256" key="3">
    <source>
        <dbReference type="ARBA" id="ARBA00022840"/>
    </source>
</evidence>
<dbReference type="Gene3D" id="3.40.50.300">
    <property type="entry name" value="P-loop containing nucleotide triphosphate hydrolases"/>
    <property type="match status" value="1"/>
</dbReference>
<dbReference type="EMBL" id="RBJC01000004">
    <property type="protein sequence ID" value="RKR77075.1"/>
    <property type="molecule type" value="Genomic_DNA"/>
</dbReference>
<dbReference type="InterPro" id="IPR027417">
    <property type="entry name" value="P-loop_NTPase"/>
</dbReference>
<dbReference type="RefSeq" id="WP_121121459.1">
    <property type="nucleotide sequence ID" value="NZ_CP016604.1"/>
</dbReference>
<comment type="caution">
    <text evidence="5">The sequence shown here is derived from an EMBL/GenBank/DDBJ whole genome shotgun (WGS) entry which is preliminary data.</text>
</comment>
<dbReference type="OrthoDB" id="9802264at2"/>
<reference evidence="5 6" key="1">
    <citation type="submission" date="2018-10" db="EMBL/GenBank/DDBJ databases">
        <title>Genomic Encyclopedia of Type Strains, Phase IV (KMG-IV): sequencing the most valuable type-strain genomes for metagenomic binning, comparative biology and taxonomic classification.</title>
        <authorList>
            <person name="Goeker M."/>
        </authorList>
    </citation>
    <scope>NUCLEOTIDE SEQUENCE [LARGE SCALE GENOMIC DNA]</scope>
    <source>
        <strain evidence="5 6">DSM 23800</strain>
    </source>
</reference>
<keyword evidence="1" id="KW-0813">Transport</keyword>
<dbReference type="GO" id="GO:0005524">
    <property type="term" value="F:ATP binding"/>
    <property type="evidence" value="ECO:0007669"/>
    <property type="project" value="UniProtKB-KW"/>
</dbReference>
<dbReference type="GO" id="GO:0016887">
    <property type="term" value="F:ATP hydrolysis activity"/>
    <property type="evidence" value="ECO:0007669"/>
    <property type="project" value="InterPro"/>
</dbReference>
<evidence type="ECO:0000313" key="6">
    <source>
        <dbReference type="Proteomes" id="UP000280099"/>
    </source>
</evidence>
<sequence>MSNIEFKNVTKMYGKKVALDNVSMSLPNQKISCIMGLSGSGKSTLLRHINRLLDPTSGEVWADGKNLIELSTKELQKFRQNCVSMVFQHFGLLPHLNVIENIEYGLKVKGIGAKERRETALYWLNEVGLAENAQSYPQDLSGGMKQRIGIARAFACDTPILLMDEPFSALDPITRAGLQNLVLELQTKWPKTIVFVTHDLDEAERVSDHVVLLEQGRIEQVGTFEELLNSPATEHVVAFMQSKHS</sequence>
<protein>
    <submittedName>
        <fullName evidence="5">Glycine betaine/proline transport system ATP-binding protein</fullName>
    </submittedName>
</protein>
<gene>
    <name evidence="5" type="ORF">DES31_0396</name>
</gene>
<dbReference type="InterPro" id="IPR003593">
    <property type="entry name" value="AAA+_ATPase"/>
</dbReference>
<feature type="domain" description="ABC transporter" evidence="4">
    <location>
        <begin position="4"/>
        <end position="240"/>
    </location>
</feature>
<evidence type="ECO:0000256" key="1">
    <source>
        <dbReference type="ARBA" id="ARBA00022448"/>
    </source>
</evidence>
<dbReference type="PROSITE" id="PS50893">
    <property type="entry name" value="ABC_TRANSPORTER_2"/>
    <property type="match status" value="1"/>
</dbReference>
<dbReference type="Proteomes" id="UP000280099">
    <property type="component" value="Unassembled WGS sequence"/>
</dbReference>
<keyword evidence="6" id="KW-1185">Reference proteome</keyword>
<dbReference type="SUPFAM" id="SSF52540">
    <property type="entry name" value="P-loop containing nucleoside triphosphate hydrolases"/>
    <property type="match status" value="1"/>
</dbReference>
<dbReference type="AlphaFoldDB" id="A0A420XI99"/>
<evidence type="ECO:0000259" key="4">
    <source>
        <dbReference type="PROSITE" id="PS50893"/>
    </source>
</evidence>
<evidence type="ECO:0000313" key="5">
    <source>
        <dbReference type="EMBL" id="RKR77075.1"/>
    </source>
</evidence>
<organism evidence="5 6">
    <name type="scientific">Otariodibacter oris</name>
    <dbReference type="NCBI Taxonomy" id="1032623"/>
    <lineage>
        <taxon>Bacteria</taxon>
        <taxon>Pseudomonadati</taxon>
        <taxon>Pseudomonadota</taxon>
        <taxon>Gammaproteobacteria</taxon>
        <taxon>Pasteurellales</taxon>
        <taxon>Pasteurellaceae</taxon>
        <taxon>Otariodibacter</taxon>
    </lineage>
</organism>
<keyword evidence="3 5" id="KW-0067">ATP-binding</keyword>
<dbReference type="SMART" id="SM00382">
    <property type="entry name" value="AAA"/>
    <property type="match status" value="1"/>
</dbReference>
<name>A0A420XI99_9PAST</name>
<dbReference type="FunFam" id="3.40.50.300:FF:000425">
    <property type="entry name" value="Probable ABC transporter, ATP-binding subunit"/>
    <property type="match status" value="1"/>
</dbReference>
<dbReference type="PANTHER" id="PTHR43869:SF1">
    <property type="entry name" value="GLYCINE BETAINE_PROLINE BETAINE TRANSPORT SYSTEM ATP-BINDING PROTEIN PROV"/>
    <property type="match status" value="1"/>
</dbReference>
<dbReference type="InterPro" id="IPR017871">
    <property type="entry name" value="ABC_transporter-like_CS"/>
</dbReference>
<dbReference type="GO" id="GO:0015697">
    <property type="term" value="P:quaternary ammonium group transport"/>
    <property type="evidence" value="ECO:0007669"/>
    <property type="project" value="UniProtKB-ARBA"/>
</dbReference>
<evidence type="ECO:0000256" key="2">
    <source>
        <dbReference type="ARBA" id="ARBA00022741"/>
    </source>
</evidence>